<sequence>MLFRGIQCWCLSCCRFGHRHRPQFKSRPAPDSDPSAIFGSAARFCDDLSPDSAYTIDLALDSVLNFDSGPTIAYDFGSALDFAPRLTPVSLSIMLPIRMKIGTADVSV</sequence>
<protein>
    <submittedName>
        <fullName evidence="1">Uncharacterized protein</fullName>
    </submittedName>
</protein>
<accession>A0A4C1ZU50</accession>
<comment type="caution">
    <text evidence="1">The sequence shown here is derived from an EMBL/GenBank/DDBJ whole genome shotgun (WGS) entry which is preliminary data.</text>
</comment>
<evidence type="ECO:0000313" key="1">
    <source>
        <dbReference type="EMBL" id="GBP90127.1"/>
    </source>
</evidence>
<organism evidence="1 2">
    <name type="scientific">Eumeta variegata</name>
    <name type="common">Bagworm moth</name>
    <name type="synonym">Eumeta japonica</name>
    <dbReference type="NCBI Taxonomy" id="151549"/>
    <lineage>
        <taxon>Eukaryota</taxon>
        <taxon>Metazoa</taxon>
        <taxon>Ecdysozoa</taxon>
        <taxon>Arthropoda</taxon>
        <taxon>Hexapoda</taxon>
        <taxon>Insecta</taxon>
        <taxon>Pterygota</taxon>
        <taxon>Neoptera</taxon>
        <taxon>Endopterygota</taxon>
        <taxon>Lepidoptera</taxon>
        <taxon>Glossata</taxon>
        <taxon>Ditrysia</taxon>
        <taxon>Tineoidea</taxon>
        <taxon>Psychidae</taxon>
        <taxon>Oiketicinae</taxon>
        <taxon>Eumeta</taxon>
    </lineage>
</organism>
<dbReference type="AlphaFoldDB" id="A0A4C1ZU50"/>
<proteinExistence type="predicted"/>
<reference evidence="1 2" key="1">
    <citation type="journal article" date="2019" name="Commun. Biol.">
        <title>The bagworm genome reveals a unique fibroin gene that provides high tensile strength.</title>
        <authorList>
            <person name="Kono N."/>
            <person name="Nakamura H."/>
            <person name="Ohtoshi R."/>
            <person name="Tomita M."/>
            <person name="Numata K."/>
            <person name="Arakawa K."/>
        </authorList>
    </citation>
    <scope>NUCLEOTIDE SEQUENCE [LARGE SCALE GENOMIC DNA]</scope>
</reference>
<name>A0A4C1ZU50_EUMVA</name>
<dbReference type="Proteomes" id="UP000299102">
    <property type="component" value="Unassembled WGS sequence"/>
</dbReference>
<gene>
    <name evidence="1" type="ORF">EVAR_87231_1</name>
</gene>
<keyword evidence="2" id="KW-1185">Reference proteome</keyword>
<dbReference type="EMBL" id="BGZK01002059">
    <property type="protein sequence ID" value="GBP90127.1"/>
    <property type="molecule type" value="Genomic_DNA"/>
</dbReference>
<evidence type="ECO:0000313" key="2">
    <source>
        <dbReference type="Proteomes" id="UP000299102"/>
    </source>
</evidence>